<dbReference type="InterPro" id="IPR004149">
    <property type="entry name" value="Znf_DNAligase_C4"/>
</dbReference>
<reference evidence="17" key="1">
    <citation type="submission" date="2016-10" db="EMBL/GenBank/DDBJ databases">
        <authorList>
            <person name="Varghese N."/>
            <person name="Submissions S."/>
        </authorList>
    </citation>
    <scope>NUCLEOTIDE SEQUENCE [LARGE SCALE GENOMIC DNA]</scope>
    <source>
        <strain evidence="17">DSM 10002</strain>
    </source>
</reference>
<evidence type="ECO:0000256" key="5">
    <source>
        <dbReference type="ARBA" id="ARBA00022723"/>
    </source>
</evidence>
<dbReference type="OrthoDB" id="9759736at2"/>
<dbReference type="PANTHER" id="PTHR23389:SF9">
    <property type="entry name" value="DNA LIGASE"/>
    <property type="match status" value="1"/>
</dbReference>
<evidence type="ECO:0000256" key="3">
    <source>
        <dbReference type="ARBA" id="ARBA00022598"/>
    </source>
</evidence>
<dbReference type="STRING" id="131112.SAMN04489737_0012"/>
<dbReference type="InterPro" id="IPR033136">
    <property type="entry name" value="DNA_ligase_CS"/>
</dbReference>
<comment type="function">
    <text evidence="13">DNA ligase that catalyzes the formation of phosphodiester linkages between 5'-phosphoryl and 3'-hydroxyl groups in double-stranded DNA using NAD as a coenzyme and as the energy source for the reaction. It is essential for DNA replication and repair of damaged DNA.</text>
</comment>
<keyword evidence="4 13" id="KW-0235">DNA replication</keyword>
<proteinExistence type="inferred from homology"/>
<evidence type="ECO:0000256" key="12">
    <source>
        <dbReference type="ARBA" id="ARBA00060881"/>
    </source>
</evidence>
<feature type="coiled-coil region" evidence="14">
    <location>
        <begin position="195"/>
        <end position="229"/>
    </location>
</feature>
<keyword evidence="7 13" id="KW-0862">Zinc</keyword>
<keyword evidence="6 13" id="KW-0227">DNA damage</keyword>
<keyword evidence="17" id="KW-1185">Reference proteome</keyword>
<dbReference type="Proteomes" id="UP000214355">
    <property type="component" value="Chromosome I"/>
</dbReference>
<evidence type="ECO:0000256" key="10">
    <source>
        <dbReference type="ARBA" id="ARBA00023204"/>
    </source>
</evidence>
<dbReference type="Pfam" id="PF03119">
    <property type="entry name" value="DNA_ligase_ZBD"/>
    <property type="match status" value="1"/>
</dbReference>
<feature type="binding site" evidence="13">
    <location>
        <position position="350"/>
    </location>
    <ligand>
        <name>NAD(+)</name>
        <dbReference type="ChEBI" id="CHEBI:57540"/>
    </ligand>
</feature>
<dbReference type="InterPro" id="IPR012340">
    <property type="entry name" value="NA-bd_OB-fold"/>
</dbReference>
<dbReference type="AlphaFoldDB" id="A0A1H2L8T8"/>
<dbReference type="GO" id="GO:0046872">
    <property type="term" value="F:metal ion binding"/>
    <property type="evidence" value="ECO:0007669"/>
    <property type="project" value="UniProtKB-KW"/>
</dbReference>
<dbReference type="Gene3D" id="3.40.50.10190">
    <property type="entry name" value="BRCT domain"/>
    <property type="match status" value="1"/>
</dbReference>
<name>A0A1H2L8T8_9ACTO</name>
<dbReference type="InterPro" id="IPR018239">
    <property type="entry name" value="DNA_ligase_AS"/>
</dbReference>
<evidence type="ECO:0000256" key="1">
    <source>
        <dbReference type="ARBA" id="ARBA00012722"/>
    </source>
</evidence>
<dbReference type="InterPro" id="IPR013840">
    <property type="entry name" value="DNAligase_N"/>
</dbReference>
<dbReference type="InterPro" id="IPR036420">
    <property type="entry name" value="BRCT_dom_sf"/>
</dbReference>
<keyword evidence="5 13" id="KW-0479">Metal-binding</keyword>
<dbReference type="InterPro" id="IPR001679">
    <property type="entry name" value="DNA_ligase"/>
</dbReference>
<dbReference type="SMART" id="SM00532">
    <property type="entry name" value="LIGANc"/>
    <property type="match status" value="1"/>
</dbReference>
<feature type="binding site" evidence="13">
    <location>
        <position position="120"/>
    </location>
    <ligand>
        <name>NAD(+)</name>
        <dbReference type="ChEBI" id="CHEBI:57540"/>
    </ligand>
</feature>
<dbReference type="EMBL" id="LT629804">
    <property type="protein sequence ID" value="SDU77450.1"/>
    <property type="molecule type" value="Genomic_DNA"/>
</dbReference>
<dbReference type="SUPFAM" id="SSF56091">
    <property type="entry name" value="DNA ligase/mRNA capping enzyme, catalytic domain"/>
    <property type="match status" value="2"/>
</dbReference>
<evidence type="ECO:0000256" key="11">
    <source>
        <dbReference type="ARBA" id="ARBA00034005"/>
    </source>
</evidence>
<feature type="active site" description="N6-AMP-lysine intermediate" evidence="13">
    <location>
        <position position="122"/>
    </location>
</feature>
<dbReference type="SUPFAM" id="SSF50249">
    <property type="entry name" value="Nucleic acid-binding proteins"/>
    <property type="match status" value="1"/>
</dbReference>
<dbReference type="PROSITE" id="PS01056">
    <property type="entry name" value="DNA_LIGASE_N2"/>
    <property type="match status" value="1"/>
</dbReference>
<evidence type="ECO:0000313" key="17">
    <source>
        <dbReference type="Proteomes" id="UP000214355"/>
    </source>
</evidence>
<comment type="catalytic activity">
    <reaction evidence="11 13">
        <text>NAD(+) + (deoxyribonucleotide)n-3'-hydroxyl + 5'-phospho-(deoxyribonucleotide)m = (deoxyribonucleotide)n+m + AMP + beta-nicotinamide D-nucleotide.</text>
        <dbReference type="EC" id="6.5.1.2"/>
    </reaction>
</comment>
<feature type="binding site" evidence="13">
    <location>
        <position position="180"/>
    </location>
    <ligand>
        <name>NAD(+)</name>
        <dbReference type="ChEBI" id="CHEBI:57540"/>
    </ligand>
</feature>
<keyword evidence="13" id="KW-0464">Manganese</keyword>
<dbReference type="PROSITE" id="PS01055">
    <property type="entry name" value="DNA_LIGASE_N1"/>
    <property type="match status" value="1"/>
</dbReference>
<dbReference type="Pfam" id="PF03120">
    <property type="entry name" value="OB_DNA_ligase"/>
    <property type="match status" value="1"/>
</dbReference>
<dbReference type="CDD" id="cd00114">
    <property type="entry name" value="LIGANc"/>
    <property type="match status" value="1"/>
</dbReference>
<dbReference type="Gene3D" id="2.40.50.140">
    <property type="entry name" value="Nucleic acid-binding proteins"/>
    <property type="match status" value="1"/>
</dbReference>
<dbReference type="GO" id="GO:0006281">
    <property type="term" value="P:DNA repair"/>
    <property type="evidence" value="ECO:0007669"/>
    <property type="project" value="UniProtKB-KW"/>
</dbReference>
<dbReference type="InterPro" id="IPR004150">
    <property type="entry name" value="NAD_DNA_ligase_OB"/>
</dbReference>
<dbReference type="GO" id="GO:0005829">
    <property type="term" value="C:cytosol"/>
    <property type="evidence" value="ECO:0007669"/>
    <property type="project" value="TreeGrafter"/>
</dbReference>
<protein>
    <recommendedName>
        <fullName evidence="2 13">DNA ligase</fullName>
        <ecNumber evidence="1 13">6.5.1.2</ecNumber>
    </recommendedName>
    <alternativeName>
        <fullName evidence="13">Polydeoxyribonucleotide synthase [NAD(+)]</fullName>
    </alternativeName>
</protein>
<feature type="binding site" evidence="13">
    <location>
        <position position="493"/>
    </location>
    <ligand>
        <name>Zn(2+)</name>
        <dbReference type="ChEBI" id="CHEBI:29105"/>
    </ligand>
</feature>
<evidence type="ECO:0000256" key="8">
    <source>
        <dbReference type="ARBA" id="ARBA00022842"/>
    </source>
</evidence>
<dbReference type="FunFam" id="2.40.50.140:FF:000012">
    <property type="entry name" value="DNA ligase"/>
    <property type="match status" value="1"/>
</dbReference>
<gene>
    <name evidence="13" type="primary">ligA</name>
    <name evidence="16" type="ORF">SAMN04489737_0012</name>
</gene>
<dbReference type="Gene3D" id="6.20.10.30">
    <property type="match status" value="1"/>
</dbReference>
<feature type="binding site" evidence="13">
    <location>
        <position position="374"/>
    </location>
    <ligand>
        <name>NAD(+)</name>
        <dbReference type="ChEBI" id="CHEBI:57540"/>
    </ligand>
</feature>
<dbReference type="PANTHER" id="PTHR23389">
    <property type="entry name" value="CHROMOSOME TRANSMISSION FIDELITY FACTOR 18"/>
    <property type="match status" value="1"/>
</dbReference>
<keyword evidence="14" id="KW-0175">Coiled coil</keyword>
<feature type="binding site" evidence="13">
    <location>
        <position position="487"/>
    </location>
    <ligand>
        <name>Zn(2+)</name>
        <dbReference type="ChEBI" id="CHEBI:29105"/>
    </ligand>
</feature>
<dbReference type="GO" id="GO:0003911">
    <property type="term" value="F:DNA ligase (NAD+) activity"/>
    <property type="evidence" value="ECO:0007669"/>
    <property type="project" value="UniProtKB-UniRule"/>
</dbReference>
<dbReference type="Gene3D" id="3.30.470.30">
    <property type="entry name" value="DNA ligase/mRNA capping enzyme"/>
    <property type="match status" value="1"/>
</dbReference>
<keyword evidence="10 13" id="KW-0234">DNA repair</keyword>
<evidence type="ECO:0000313" key="16">
    <source>
        <dbReference type="EMBL" id="SDU77450.1"/>
    </source>
</evidence>
<feature type="binding site" evidence="13">
    <location>
        <begin position="40"/>
        <end position="44"/>
    </location>
    <ligand>
        <name>NAD(+)</name>
        <dbReference type="ChEBI" id="CHEBI:57540"/>
    </ligand>
</feature>
<dbReference type="GO" id="GO:0006260">
    <property type="term" value="P:DNA replication"/>
    <property type="evidence" value="ECO:0007669"/>
    <property type="project" value="UniProtKB-KW"/>
</dbReference>
<evidence type="ECO:0000256" key="2">
    <source>
        <dbReference type="ARBA" id="ARBA00013308"/>
    </source>
</evidence>
<dbReference type="PROSITE" id="PS50172">
    <property type="entry name" value="BRCT"/>
    <property type="match status" value="1"/>
</dbReference>
<feature type="binding site" evidence="13">
    <location>
        <position position="468"/>
    </location>
    <ligand>
        <name>Zn(2+)</name>
        <dbReference type="ChEBI" id="CHEBI:29105"/>
    </ligand>
</feature>
<dbReference type="Gene3D" id="1.10.287.610">
    <property type="entry name" value="Helix hairpin bin"/>
    <property type="match status" value="1"/>
</dbReference>
<dbReference type="Gene3D" id="1.10.150.20">
    <property type="entry name" value="5' to 3' exonuclease, C-terminal subdomain"/>
    <property type="match status" value="2"/>
</dbReference>
<feature type="domain" description="BRCT" evidence="15">
    <location>
        <begin position="761"/>
        <end position="846"/>
    </location>
</feature>
<dbReference type="FunFam" id="3.40.50.10190:FF:000054">
    <property type="entry name" value="DNA ligase"/>
    <property type="match status" value="1"/>
</dbReference>
<evidence type="ECO:0000256" key="4">
    <source>
        <dbReference type="ARBA" id="ARBA00022705"/>
    </source>
</evidence>
<evidence type="ECO:0000256" key="14">
    <source>
        <dbReference type="SAM" id="Coils"/>
    </source>
</evidence>
<dbReference type="HAMAP" id="MF_01588">
    <property type="entry name" value="DNA_ligase_A"/>
    <property type="match status" value="1"/>
</dbReference>
<dbReference type="Pfam" id="PF01653">
    <property type="entry name" value="DNA_ligase_aden"/>
    <property type="match status" value="2"/>
</dbReference>
<dbReference type="InterPro" id="IPR001357">
    <property type="entry name" value="BRCT_dom"/>
</dbReference>
<dbReference type="SMART" id="SM00292">
    <property type="entry name" value="BRCT"/>
    <property type="match status" value="1"/>
</dbReference>
<dbReference type="Pfam" id="PF12826">
    <property type="entry name" value="HHH_2"/>
    <property type="match status" value="1"/>
</dbReference>
<keyword evidence="8 13" id="KW-0460">Magnesium</keyword>
<comment type="cofactor">
    <cofactor evidence="13">
        <name>Mg(2+)</name>
        <dbReference type="ChEBI" id="CHEBI:18420"/>
    </cofactor>
    <cofactor evidence="13">
        <name>Mn(2+)</name>
        <dbReference type="ChEBI" id="CHEBI:29035"/>
    </cofactor>
</comment>
<dbReference type="SUPFAM" id="SSF47781">
    <property type="entry name" value="RuvA domain 2-like"/>
    <property type="match status" value="2"/>
</dbReference>
<dbReference type="InterPro" id="IPR010994">
    <property type="entry name" value="RuvA_2-like"/>
</dbReference>
<evidence type="ECO:0000256" key="6">
    <source>
        <dbReference type="ARBA" id="ARBA00022763"/>
    </source>
</evidence>
<evidence type="ECO:0000259" key="15">
    <source>
        <dbReference type="PROSITE" id="PS50172"/>
    </source>
</evidence>
<evidence type="ECO:0000256" key="7">
    <source>
        <dbReference type="ARBA" id="ARBA00022833"/>
    </source>
</evidence>
<evidence type="ECO:0000256" key="9">
    <source>
        <dbReference type="ARBA" id="ARBA00023027"/>
    </source>
</evidence>
<dbReference type="SUPFAM" id="SSF52113">
    <property type="entry name" value="BRCT domain"/>
    <property type="match status" value="1"/>
</dbReference>
<feature type="binding site" evidence="13">
    <location>
        <position position="471"/>
    </location>
    <ligand>
        <name>Zn(2+)</name>
        <dbReference type="ChEBI" id="CHEBI:29105"/>
    </ligand>
</feature>
<feature type="binding site" evidence="13">
    <location>
        <position position="143"/>
    </location>
    <ligand>
        <name>NAD(+)</name>
        <dbReference type="ChEBI" id="CHEBI:57540"/>
    </ligand>
</feature>
<keyword evidence="9 13" id="KW-0520">NAD</keyword>
<dbReference type="InterPro" id="IPR041663">
    <property type="entry name" value="DisA/LigA_HHH"/>
</dbReference>
<dbReference type="Pfam" id="PF00533">
    <property type="entry name" value="BRCT"/>
    <property type="match status" value="1"/>
</dbReference>
<accession>A0A1H2L8T8</accession>
<evidence type="ECO:0000256" key="13">
    <source>
        <dbReference type="HAMAP-Rule" id="MF_01588"/>
    </source>
</evidence>
<feature type="binding site" evidence="13">
    <location>
        <begin position="90"/>
        <end position="91"/>
    </location>
    <ligand>
        <name>NAD(+)</name>
        <dbReference type="ChEBI" id="CHEBI:57540"/>
    </ligand>
</feature>
<dbReference type="InterPro" id="IPR013839">
    <property type="entry name" value="DNAligase_adenylation"/>
</dbReference>
<comment type="similarity">
    <text evidence="12 13">Belongs to the NAD-dependent DNA ligase family. LigA subfamily.</text>
</comment>
<dbReference type="EC" id="6.5.1.2" evidence="1 13"/>
<organism evidence="16 17">
    <name type="scientific">Arcanobacterium phocae</name>
    <dbReference type="NCBI Taxonomy" id="131112"/>
    <lineage>
        <taxon>Bacteria</taxon>
        <taxon>Bacillati</taxon>
        <taxon>Actinomycetota</taxon>
        <taxon>Actinomycetes</taxon>
        <taxon>Actinomycetales</taxon>
        <taxon>Actinomycetaceae</taxon>
        <taxon>Arcanobacterium</taxon>
    </lineage>
</organism>
<keyword evidence="3 13" id="KW-0436">Ligase</keyword>
<dbReference type="CDD" id="cd17748">
    <property type="entry name" value="BRCT_DNA_ligase_like"/>
    <property type="match status" value="1"/>
</dbReference>
<sequence>MGYVDVENFDQAKKRWHVLAPQLLHAQDVYYSSGGQVMVDATYDMLMRELRQLEERFPQLWSPDSPSTKVGAKPVRNGLPSVTHIQRMYSLQDVFSRAELAEWFANVSQELPAQAHFTTEVKIDGLALNLTYRNGELERAATRGDGVTGEDVTRNVRAISTIPHHLQGNNWPALIEIRGEVFFPVRAFEEYNRLVDERNGQIDEKNQRIAQANKTIAARNRRIRQENAQLSQSEWTPEIPTKRREAHIKKFVNPRNAASGTMRQEDSSSLALRSLDFIAHGIGEIQGASDELADAFSRQEGVYRAFKEWGLPVSEVTQTLSTLEEINAFLDFYQHARDSLAFEFDGVVIKIDDRSIQEQLGYTTRVPRWAVAYKFPPTEVQTRLLDIRVQVGRTGRVTPYAVMTPVFVDGSTVSQATLHNPSEVARKGVKIGDVVVVRKAGDIIPEVVGPIESERDGTEVDFVMPTTCPDCGAPIAAITEGDVDMRCTNQRSCPAQLTQRVAHIGSRGALDIEGLGEESATWLCNPDKNRADALMALATGRAVMVEDDQGHQHTIRLSNQKLADFGIVDSHGAIVDHRDIIPEPLLDQLGIPHAQRPVLHTEADLFHLTAEQVKDVWVWQPVKRAGEPTGDWKYVRAAWTKPQWSGRGTERVISKPSAPGKNLLMILEQLEAAKTKDLWRKIVALNIRHVGPVASQALAEEFDSLALMRQASLAQLSDVDGVGDIIGSSFLNWFEEPWHLNIVDRWQDAGVDFVRQEQHTAVAQTLSGLTIVATGSLTNFTRDGVKEAINAAGGKATGSVSKKTDVVVVGDNAGSKAAKAEELGIPILTEEQFEELLATGVMPATN</sequence>